<sequence>MSGRTGFTHTRTLACRDLSVEEKQLKIDSSSGARFARRPGESETKLEVDISEGHIRSNATGSEDLLQIPRRLPKAPLSGWWPNGSMRDAEGAGKAAAAAAVGFGRKTMVE</sequence>
<accession>A0ABR1CPL2</accession>
<evidence type="ECO:0000313" key="1">
    <source>
        <dbReference type="EMBL" id="KAK6740279.1"/>
    </source>
</evidence>
<proteinExistence type="predicted"/>
<evidence type="ECO:0000313" key="2">
    <source>
        <dbReference type="Proteomes" id="UP001303046"/>
    </source>
</evidence>
<dbReference type="Proteomes" id="UP001303046">
    <property type="component" value="Unassembled WGS sequence"/>
</dbReference>
<gene>
    <name evidence="1" type="primary">Necator_chrIII.g9396</name>
    <name evidence="1" type="ORF">RB195_008631</name>
</gene>
<protein>
    <submittedName>
        <fullName evidence="1">Uncharacterized protein</fullName>
    </submittedName>
</protein>
<dbReference type="EMBL" id="JAVFWL010000003">
    <property type="protein sequence ID" value="KAK6740279.1"/>
    <property type="molecule type" value="Genomic_DNA"/>
</dbReference>
<keyword evidence="2" id="KW-1185">Reference proteome</keyword>
<organism evidence="1 2">
    <name type="scientific">Necator americanus</name>
    <name type="common">Human hookworm</name>
    <dbReference type="NCBI Taxonomy" id="51031"/>
    <lineage>
        <taxon>Eukaryota</taxon>
        <taxon>Metazoa</taxon>
        <taxon>Ecdysozoa</taxon>
        <taxon>Nematoda</taxon>
        <taxon>Chromadorea</taxon>
        <taxon>Rhabditida</taxon>
        <taxon>Rhabditina</taxon>
        <taxon>Rhabditomorpha</taxon>
        <taxon>Strongyloidea</taxon>
        <taxon>Ancylostomatidae</taxon>
        <taxon>Bunostominae</taxon>
        <taxon>Necator</taxon>
    </lineage>
</organism>
<reference evidence="1 2" key="1">
    <citation type="submission" date="2023-08" db="EMBL/GenBank/DDBJ databases">
        <title>A Necator americanus chromosomal reference genome.</title>
        <authorList>
            <person name="Ilik V."/>
            <person name="Petrzelkova K.J."/>
            <person name="Pardy F."/>
            <person name="Fuh T."/>
            <person name="Niatou-Singa F.S."/>
            <person name="Gouil Q."/>
            <person name="Baker L."/>
            <person name="Ritchie M.E."/>
            <person name="Jex A.R."/>
            <person name="Gazzola D."/>
            <person name="Li H."/>
            <person name="Toshio Fujiwara R."/>
            <person name="Zhan B."/>
            <person name="Aroian R.V."/>
            <person name="Pafco B."/>
            <person name="Schwarz E.M."/>
        </authorList>
    </citation>
    <scope>NUCLEOTIDE SEQUENCE [LARGE SCALE GENOMIC DNA]</scope>
    <source>
        <strain evidence="1 2">Aroian</strain>
        <tissue evidence="1">Whole animal</tissue>
    </source>
</reference>
<comment type="caution">
    <text evidence="1">The sequence shown here is derived from an EMBL/GenBank/DDBJ whole genome shotgun (WGS) entry which is preliminary data.</text>
</comment>
<name>A0ABR1CPL2_NECAM</name>